<keyword evidence="3" id="KW-1185">Reference proteome</keyword>
<feature type="domain" description="F-box" evidence="1">
    <location>
        <begin position="1"/>
        <end position="46"/>
    </location>
</feature>
<accession>A0A9N8WQ97</accession>
<dbReference type="InterPro" id="IPR001810">
    <property type="entry name" value="F-box_dom"/>
</dbReference>
<proteinExistence type="predicted"/>
<dbReference type="Proteomes" id="UP000789375">
    <property type="component" value="Unassembled WGS sequence"/>
</dbReference>
<dbReference type="AlphaFoldDB" id="A0A9N8WQ97"/>
<dbReference type="Pfam" id="PF12937">
    <property type="entry name" value="F-box-like"/>
    <property type="match status" value="1"/>
</dbReference>
<evidence type="ECO:0000313" key="2">
    <source>
        <dbReference type="EMBL" id="CAG8491042.1"/>
    </source>
</evidence>
<comment type="caution">
    <text evidence="2">The sequence shown here is derived from an EMBL/GenBank/DDBJ whole genome shotgun (WGS) entry which is preliminary data.</text>
</comment>
<reference evidence="2" key="1">
    <citation type="submission" date="2021-06" db="EMBL/GenBank/DDBJ databases">
        <authorList>
            <person name="Kallberg Y."/>
            <person name="Tangrot J."/>
            <person name="Rosling A."/>
        </authorList>
    </citation>
    <scope>NUCLEOTIDE SEQUENCE</scope>
    <source>
        <strain evidence="2">87-6 pot B 2015</strain>
    </source>
</reference>
<evidence type="ECO:0000259" key="1">
    <source>
        <dbReference type="PROSITE" id="PS50181"/>
    </source>
</evidence>
<dbReference type="SUPFAM" id="SSF81383">
    <property type="entry name" value="F-box domain"/>
    <property type="match status" value="1"/>
</dbReference>
<dbReference type="InterPro" id="IPR032675">
    <property type="entry name" value="LRR_dom_sf"/>
</dbReference>
<dbReference type="EMBL" id="CAJVPP010000533">
    <property type="protein sequence ID" value="CAG8491042.1"/>
    <property type="molecule type" value="Genomic_DNA"/>
</dbReference>
<dbReference type="Gene3D" id="1.20.1280.50">
    <property type="match status" value="1"/>
</dbReference>
<protein>
    <submittedName>
        <fullName evidence="2">6746_t:CDS:1</fullName>
    </submittedName>
</protein>
<dbReference type="InterPro" id="IPR036047">
    <property type="entry name" value="F-box-like_dom_sf"/>
</dbReference>
<sequence length="294" mass="33881">MLKVRSLPTNIYITIFRHIPISQLPLVSRVCKEWSEHACSVLYHRIVITPSVLTHFIQHRLLQKYSSYCKKLIVFSINLTEQHKSLLLKHTHDLNNVTLLKCHNLDEEFLYSFTKKHSTTMENLTLWGPRSFESGVTILTDGLLKPCLPNMLNVRHLSICAANISDEFLPLLVSSLTSNTVPSLIGLDLTECWKLTAFGVAELFSNHLSSLRNVTLQYHKDNDIDADFFEFLASNFATHRFEYFVTKNYLRNKVLLNFDKISNDLISIANANQNVTVVTRENVWTDDEIFAKYC</sequence>
<dbReference type="PROSITE" id="PS50181">
    <property type="entry name" value="FBOX"/>
    <property type="match status" value="1"/>
</dbReference>
<evidence type="ECO:0000313" key="3">
    <source>
        <dbReference type="Proteomes" id="UP000789375"/>
    </source>
</evidence>
<dbReference type="Gene3D" id="3.80.10.10">
    <property type="entry name" value="Ribonuclease Inhibitor"/>
    <property type="match status" value="1"/>
</dbReference>
<dbReference type="SUPFAM" id="SSF52047">
    <property type="entry name" value="RNI-like"/>
    <property type="match status" value="1"/>
</dbReference>
<gene>
    <name evidence="2" type="ORF">FMOSSE_LOCUS3535</name>
</gene>
<organism evidence="2 3">
    <name type="scientific">Funneliformis mosseae</name>
    <name type="common">Endomycorrhizal fungus</name>
    <name type="synonym">Glomus mosseae</name>
    <dbReference type="NCBI Taxonomy" id="27381"/>
    <lineage>
        <taxon>Eukaryota</taxon>
        <taxon>Fungi</taxon>
        <taxon>Fungi incertae sedis</taxon>
        <taxon>Mucoromycota</taxon>
        <taxon>Glomeromycotina</taxon>
        <taxon>Glomeromycetes</taxon>
        <taxon>Glomerales</taxon>
        <taxon>Glomeraceae</taxon>
        <taxon>Funneliformis</taxon>
    </lineage>
</organism>
<name>A0A9N8WQ97_FUNMO</name>